<name>A0A382IZJ5_9ZZZZ</name>
<accession>A0A382IZJ5</accession>
<dbReference type="AlphaFoldDB" id="A0A382IZJ5"/>
<sequence length="117" mass="13286">ASLLLTVTTYITIQGLLGYPTDRIKEGKFIVLGSAVKEPDWIFYWVVMDGDEEPIAYRVPYTKPNHKQQEDVSEGMEEGQMMAGEFVEGDGDDESTTNLGYLEFYNFDFSKKVPKSK</sequence>
<gene>
    <name evidence="1" type="ORF">METZ01_LOCUS257930</name>
</gene>
<evidence type="ECO:0000313" key="1">
    <source>
        <dbReference type="EMBL" id="SVC05076.1"/>
    </source>
</evidence>
<organism evidence="1">
    <name type="scientific">marine metagenome</name>
    <dbReference type="NCBI Taxonomy" id="408172"/>
    <lineage>
        <taxon>unclassified sequences</taxon>
        <taxon>metagenomes</taxon>
        <taxon>ecological metagenomes</taxon>
    </lineage>
</organism>
<dbReference type="EMBL" id="UINC01070715">
    <property type="protein sequence ID" value="SVC05076.1"/>
    <property type="molecule type" value="Genomic_DNA"/>
</dbReference>
<reference evidence="1" key="1">
    <citation type="submission" date="2018-05" db="EMBL/GenBank/DDBJ databases">
        <authorList>
            <person name="Lanie J.A."/>
            <person name="Ng W.-L."/>
            <person name="Kazmierczak K.M."/>
            <person name="Andrzejewski T.M."/>
            <person name="Davidsen T.M."/>
            <person name="Wayne K.J."/>
            <person name="Tettelin H."/>
            <person name="Glass J.I."/>
            <person name="Rusch D."/>
            <person name="Podicherti R."/>
            <person name="Tsui H.-C.T."/>
            <person name="Winkler M.E."/>
        </authorList>
    </citation>
    <scope>NUCLEOTIDE SEQUENCE</scope>
</reference>
<protein>
    <submittedName>
        <fullName evidence="1">Uncharacterized protein</fullName>
    </submittedName>
</protein>
<proteinExistence type="predicted"/>
<feature type="non-terminal residue" evidence="1">
    <location>
        <position position="1"/>
    </location>
</feature>